<gene>
    <name evidence="1" type="ORF">K505DRAFT_323666</name>
</gene>
<evidence type="ECO:0000313" key="1">
    <source>
        <dbReference type="EMBL" id="KAF2796019.1"/>
    </source>
</evidence>
<sequence length="228" mass="25550">MVFVRYGVQIPITPPTERYALSHINSHLRMDLTSLEIVISQAIGQELYRVNDVAATGSRIPSTRARCRALKSARDVFQVAGPHMAILGATYNWVAVVDWILDVWHRDGYPRTTYITDPALQRLYVVAAFVHILAASSLYNNDLAFARLLAYGDALLLDAQRNARNRPGGANLEERRLLERGDNWGDSLGPGPDWYWENMSRVEWVVGLRVRTRGRGAEWFGPLGGSSA</sequence>
<reference evidence="1" key="1">
    <citation type="journal article" date="2020" name="Stud. Mycol.">
        <title>101 Dothideomycetes genomes: a test case for predicting lifestyles and emergence of pathogens.</title>
        <authorList>
            <person name="Haridas S."/>
            <person name="Albert R."/>
            <person name="Binder M."/>
            <person name="Bloem J."/>
            <person name="Labutti K."/>
            <person name="Salamov A."/>
            <person name="Andreopoulos B."/>
            <person name="Baker S."/>
            <person name="Barry K."/>
            <person name="Bills G."/>
            <person name="Bluhm B."/>
            <person name="Cannon C."/>
            <person name="Castanera R."/>
            <person name="Culley D."/>
            <person name="Daum C."/>
            <person name="Ezra D."/>
            <person name="Gonzalez J."/>
            <person name="Henrissat B."/>
            <person name="Kuo A."/>
            <person name="Liang C."/>
            <person name="Lipzen A."/>
            <person name="Lutzoni F."/>
            <person name="Magnuson J."/>
            <person name="Mondo S."/>
            <person name="Nolan M."/>
            <person name="Ohm R."/>
            <person name="Pangilinan J."/>
            <person name="Park H.-J."/>
            <person name="Ramirez L."/>
            <person name="Alfaro M."/>
            <person name="Sun H."/>
            <person name="Tritt A."/>
            <person name="Yoshinaga Y."/>
            <person name="Zwiers L.-H."/>
            <person name="Turgeon B."/>
            <person name="Goodwin S."/>
            <person name="Spatafora J."/>
            <person name="Crous P."/>
            <person name="Grigoriev I."/>
        </authorList>
    </citation>
    <scope>NUCLEOTIDE SEQUENCE</scope>
    <source>
        <strain evidence="1">CBS 109.77</strain>
    </source>
</reference>
<name>A0A6A6XHT4_9PLEO</name>
<dbReference type="Proteomes" id="UP000799757">
    <property type="component" value="Unassembled WGS sequence"/>
</dbReference>
<accession>A0A6A6XHT4</accession>
<keyword evidence="2" id="KW-1185">Reference proteome</keyword>
<protein>
    <submittedName>
        <fullName evidence="1">Uncharacterized protein</fullName>
    </submittedName>
</protein>
<dbReference type="AlphaFoldDB" id="A0A6A6XHT4"/>
<proteinExistence type="predicted"/>
<dbReference type="EMBL" id="MU001842">
    <property type="protein sequence ID" value="KAF2796019.1"/>
    <property type="molecule type" value="Genomic_DNA"/>
</dbReference>
<evidence type="ECO:0000313" key="2">
    <source>
        <dbReference type="Proteomes" id="UP000799757"/>
    </source>
</evidence>
<organism evidence="1 2">
    <name type="scientific">Melanomma pulvis-pyrius CBS 109.77</name>
    <dbReference type="NCBI Taxonomy" id="1314802"/>
    <lineage>
        <taxon>Eukaryota</taxon>
        <taxon>Fungi</taxon>
        <taxon>Dikarya</taxon>
        <taxon>Ascomycota</taxon>
        <taxon>Pezizomycotina</taxon>
        <taxon>Dothideomycetes</taxon>
        <taxon>Pleosporomycetidae</taxon>
        <taxon>Pleosporales</taxon>
        <taxon>Melanommataceae</taxon>
        <taxon>Melanomma</taxon>
    </lineage>
</organism>